<evidence type="ECO:0000256" key="4">
    <source>
        <dbReference type="ARBA" id="ARBA00022692"/>
    </source>
</evidence>
<keyword evidence="3" id="KW-1003">Cell membrane</keyword>
<keyword evidence="10" id="KW-0762">Sugar transport</keyword>
<feature type="domain" description="ABC transmembrane type-1" evidence="9">
    <location>
        <begin position="96"/>
        <end position="307"/>
    </location>
</feature>
<keyword evidence="11" id="KW-1185">Reference proteome</keyword>
<dbReference type="InterPro" id="IPR035906">
    <property type="entry name" value="MetI-like_sf"/>
</dbReference>
<dbReference type="GO" id="GO:0055085">
    <property type="term" value="P:transmembrane transport"/>
    <property type="evidence" value="ECO:0007669"/>
    <property type="project" value="InterPro"/>
</dbReference>
<evidence type="ECO:0000256" key="7">
    <source>
        <dbReference type="RuleBase" id="RU363032"/>
    </source>
</evidence>
<dbReference type="CDD" id="cd06261">
    <property type="entry name" value="TM_PBP2"/>
    <property type="match status" value="1"/>
</dbReference>
<keyword evidence="2 7" id="KW-0813">Transport</keyword>
<feature type="region of interest" description="Disordered" evidence="8">
    <location>
        <begin position="1"/>
        <end position="25"/>
    </location>
</feature>
<evidence type="ECO:0000313" key="11">
    <source>
        <dbReference type="Proteomes" id="UP000294508"/>
    </source>
</evidence>
<evidence type="ECO:0000259" key="9">
    <source>
        <dbReference type="PROSITE" id="PS50928"/>
    </source>
</evidence>
<proteinExistence type="inferred from homology"/>
<feature type="transmembrane region" description="Helical" evidence="7">
    <location>
        <begin position="180"/>
        <end position="202"/>
    </location>
</feature>
<accession>A0A4R2HIZ6</accession>
<keyword evidence="5 7" id="KW-1133">Transmembrane helix</keyword>
<evidence type="ECO:0000313" key="10">
    <source>
        <dbReference type="EMBL" id="TCO30027.1"/>
    </source>
</evidence>
<dbReference type="GO" id="GO:0005886">
    <property type="term" value="C:plasma membrane"/>
    <property type="evidence" value="ECO:0007669"/>
    <property type="project" value="UniProtKB-SubCell"/>
</dbReference>
<keyword evidence="6 7" id="KW-0472">Membrane</keyword>
<evidence type="ECO:0000256" key="1">
    <source>
        <dbReference type="ARBA" id="ARBA00004651"/>
    </source>
</evidence>
<comment type="caution">
    <text evidence="10">The sequence shown here is derived from an EMBL/GenBank/DDBJ whole genome shotgun (WGS) entry which is preliminary data.</text>
</comment>
<comment type="subcellular location">
    <subcellularLocation>
        <location evidence="1 7">Cell membrane</location>
        <topology evidence="1 7">Multi-pass membrane protein</topology>
    </subcellularLocation>
</comment>
<dbReference type="InterPro" id="IPR051393">
    <property type="entry name" value="ABC_transporter_permease"/>
</dbReference>
<feature type="compositionally biased region" description="Low complexity" evidence="8">
    <location>
        <begin position="1"/>
        <end position="14"/>
    </location>
</feature>
<comment type="similarity">
    <text evidence="7">Belongs to the binding-protein-dependent transport system permease family.</text>
</comment>
<name>A0A4R2HIZ6_9ACTN</name>
<evidence type="ECO:0000256" key="3">
    <source>
        <dbReference type="ARBA" id="ARBA00022475"/>
    </source>
</evidence>
<evidence type="ECO:0000256" key="2">
    <source>
        <dbReference type="ARBA" id="ARBA00022448"/>
    </source>
</evidence>
<feature type="transmembrane region" description="Helical" evidence="7">
    <location>
        <begin position="283"/>
        <end position="308"/>
    </location>
</feature>
<dbReference type="Proteomes" id="UP000294508">
    <property type="component" value="Unassembled WGS sequence"/>
</dbReference>
<dbReference type="Pfam" id="PF00528">
    <property type="entry name" value="BPD_transp_1"/>
    <property type="match status" value="1"/>
</dbReference>
<dbReference type="EMBL" id="SLWN01000005">
    <property type="protein sequence ID" value="TCO30027.1"/>
    <property type="molecule type" value="Genomic_DNA"/>
</dbReference>
<evidence type="ECO:0000256" key="6">
    <source>
        <dbReference type="ARBA" id="ARBA00023136"/>
    </source>
</evidence>
<organism evidence="10 11">
    <name type="scientific">Kribbella steppae</name>
    <dbReference type="NCBI Taxonomy" id="2512223"/>
    <lineage>
        <taxon>Bacteria</taxon>
        <taxon>Bacillati</taxon>
        <taxon>Actinomycetota</taxon>
        <taxon>Actinomycetes</taxon>
        <taxon>Propionibacteriales</taxon>
        <taxon>Kribbellaceae</taxon>
        <taxon>Kribbella</taxon>
    </lineage>
</organism>
<dbReference type="OrthoDB" id="9805974at2"/>
<gene>
    <name evidence="10" type="ORF">EV652_10518</name>
</gene>
<dbReference type="PANTHER" id="PTHR30193">
    <property type="entry name" value="ABC TRANSPORTER PERMEASE PROTEIN"/>
    <property type="match status" value="1"/>
</dbReference>
<dbReference type="PROSITE" id="PS50928">
    <property type="entry name" value="ABC_TM1"/>
    <property type="match status" value="1"/>
</dbReference>
<keyword evidence="4 7" id="KW-0812">Transmembrane</keyword>
<dbReference type="SUPFAM" id="SSF161098">
    <property type="entry name" value="MetI-like"/>
    <property type="match status" value="1"/>
</dbReference>
<dbReference type="Gene3D" id="1.10.3720.10">
    <property type="entry name" value="MetI-like"/>
    <property type="match status" value="1"/>
</dbReference>
<sequence length="318" mass="33823">MATTVATAEEAVTTSSGPPSVRTGKAPGIKPRGWIGFLFIAPNLLGVIAFTLIPLISVIVLAFTDWNLVSGLGGITFNGLDNFVAIAQDPGFWRAVGLTLVYVGVSVPLTVVLGLALGIALNRPLPGRAVLRAIFFLPYIVNVVAIGMTWLMLMNPKAGLVNQVLDAFGLQPGWFASSHWALPALIVMAVWGGVGYCSLIYLSALQDAPRQLYEAADIDGAGAWAKFRVITWPSLLPTTIFLLVTLIIGASQGFGLIALITAGGPGDSTTTISYYMYQTGFQFYRFGYASAIGLVTFIGVLALTLVTWRAQRGRALHD</sequence>
<evidence type="ECO:0000256" key="8">
    <source>
        <dbReference type="SAM" id="MobiDB-lite"/>
    </source>
</evidence>
<feature type="transmembrane region" description="Helical" evidence="7">
    <location>
        <begin position="240"/>
        <end position="263"/>
    </location>
</feature>
<dbReference type="AlphaFoldDB" id="A0A4R2HIZ6"/>
<evidence type="ECO:0000256" key="5">
    <source>
        <dbReference type="ARBA" id="ARBA00022989"/>
    </source>
</evidence>
<feature type="transmembrane region" description="Helical" evidence="7">
    <location>
        <begin position="133"/>
        <end position="153"/>
    </location>
</feature>
<dbReference type="PANTHER" id="PTHR30193:SF37">
    <property type="entry name" value="INNER MEMBRANE ABC TRANSPORTER PERMEASE PROTEIN YCJO"/>
    <property type="match status" value="1"/>
</dbReference>
<dbReference type="InterPro" id="IPR000515">
    <property type="entry name" value="MetI-like"/>
</dbReference>
<feature type="transmembrane region" description="Helical" evidence="7">
    <location>
        <begin position="100"/>
        <end position="121"/>
    </location>
</feature>
<dbReference type="RefSeq" id="WP_132209729.1">
    <property type="nucleotide sequence ID" value="NZ_SLWN01000005.1"/>
</dbReference>
<protein>
    <submittedName>
        <fullName evidence="10">Multiple sugar transport system permease protein</fullName>
    </submittedName>
</protein>
<feature type="transmembrane region" description="Helical" evidence="7">
    <location>
        <begin position="34"/>
        <end position="63"/>
    </location>
</feature>
<reference evidence="10 11" key="1">
    <citation type="journal article" date="2015" name="Stand. Genomic Sci.">
        <title>Genomic Encyclopedia of Bacterial and Archaeal Type Strains, Phase III: the genomes of soil and plant-associated and newly described type strains.</title>
        <authorList>
            <person name="Whitman W.B."/>
            <person name="Woyke T."/>
            <person name="Klenk H.P."/>
            <person name="Zhou Y."/>
            <person name="Lilburn T.G."/>
            <person name="Beck B.J."/>
            <person name="De Vos P."/>
            <person name="Vandamme P."/>
            <person name="Eisen J.A."/>
            <person name="Garrity G."/>
            <person name="Hugenholtz P."/>
            <person name="Kyrpides N.C."/>
        </authorList>
    </citation>
    <scope>NUCLEOTIDE SEQUENCE [LARGE SCALE GENOMIC DNA]</scope>
    <source>
        <strain evidence="10 11">VKM Ac-2572</strain>
    </source>
</reference>